<dbReference type="AlphaFoldDB" id="C7R3A4"/>
<dbReference type="KEGG" id="jde:Jden_2520"/>
<reference evidence="1 2" key="1">
    <citation type="journal article" date="2009" name="Stand. Genomic Sci.">
        <title>Complete genome sequence of Jonesia denitrificans type strain (Prevot 55134).</title>
        <authorList>
            <person name="Pukall R."/>
            <person name="Gehrich-Schroter G."/>
            <person name="Lapidus A."/>
            <person name="Nolan M."/>
            <person name="Glavina Del Rio T."/>
            <person name="Lucas S."/>
            <person name="Chen F."/>
            <person name="Tice H."/>
            <person name="Pitluck S."/>
            <person name="Cheng J.F."/>
            <person name="Copeland A."/>
            <person name="Saunders E."/>
            <person name="Brettin T."/>
            <person name="Detter J.C."/>
            <person name="Bruce D."/>
            <person name="Goodwin L."/>
            <person name="Pati A."/>
            <person name="Ivanova N."/>
            <person name="Mavromatis K."/>
            <person name="Ovchinnikova G."/>
            <person name="Chen A."/>
            <person name="Palaniappan K."/>
            <person name="Land M."/>
            <person name="Hauser L."/>
            <person name="Chang Y.J."/>
            <person name="Jeffries C.D."/>
            <person name="Chain P."/>
            <person name="Goker M."/>
            <person name="Bristow J."/>
            <person name="Eisen J.A."/>
            <person name="Markowitz V."/>
            <person name="Hugenholtz P."/>
            <person name="Kyrpides N.C."/>
            <person name="Klenk H.P."/>
            <person name="Han C."/>
        </authorList>
    </citation>
    <scope>NUCLEOTIDE SEQUENCE [LARGE SCALE GENOMIC DNA]</scope>
    <source>
        <strain evidence="2">ATCC 14870 / DSM 20603 / BCRC 15368 / CIP 55.134 / JCM 11481 / NBRC 15587 / NCTC 10816 / Prevot 55134</strain>
    </source>
</reference>
<evidence type="ECO:0000313" key="1">
    <source>
        <dbReference type="EMBL" id="ACV10152.1"/>
    </source>
</evidence>
<name>C7R3A4_JONDD</name>
<accession>C7R3A4</accession>
<dbReference type="HOGENOM" id="CLU_2861768_0_0_11"/>
<evidence type="ECO:0000313" key="2">
    <source>
        <dbReference type="Proteomes" id="UP000000628"/>
    </source>
</evidence>
<proteinExistence type="predicted"/>
<dbReference type="STRING" id="471856.Jden_2520"/>
<sequence>MIPGIVGCASVGFHRCAQLSPVLSTGGVDVVLRFSTTVHTPVGNPVDNFVSVEDTTLGTPAHSR</sequence>
<organism evidence="1 2">
    <name type="scientific">Jonesia denitrificans (strain ATCC 14870 / DSM 20603 / BCRC 15368 / CIP 55.134 / JCM 11481 / NBRC 15587 / NCTC 10816 / Prevot 55134)</name>
    <name type="common">Listeria denitrificans</name>
    <dbReference type="NCBI Taxonomy" id="471856"/>
    <lineage>
        <taxon>Bacteria</taxon>
        <taxon>Bacillati</taxon>
        <taxon>Actinomycetota</taxon>
        <taxon>Actinomycetes</taxon>
        <taxon>Micrococcales</taxon>
        <taxon>Jonesiaceae</taxon>
        <taxon>Jonesia</taxon>
    </lineage>
</organism>
<dbReference type="Proteomes" id="UP000000628">
    <property type="component" value="Chromosome"/>
</dbReference>
<keyword evidence="2" id="KW-1185">Reference proteome</keyword>
<protein>
    <submittedName>
        <fullName evidence="1">Uncharacterized protein</fullName>
    </submittedName>
</protein>
<gene>
    <name evidence="1" type="ordered locus">Jden_2520</name>
</gene>
<dbReference type="EMBL" id="CP001706">
    <property type="protein sequence ID" value="ACV10152.1"/>
    <property type="molecule type" value="Genomic_DNA"/>
</dbReference>